<evidence type="ECO:0000256" key="2">
    <source>
        <dbReference type="SAM" id="Phobius"/>
    </source>
</evidence>
<evidence type="ECO:0000256" key="1">
    <source>
        <dbReference type="SAM" id="MobiDB-lite"/>
    </source>
</evidence>
<protein>
    <submittedName>
        <fullName evidence="3">Uncharacterized protein</fullName>
    </submittedName>
</protein>
<gene>
    <name evidence="3" type="ORF">EGK68_14805</name>
</gene>
<feature type="transmembrane region" description="Helical" evidence="2">
    <location>
        <begin position="42"/>
        <end position="63"/>
    </location>
</feature>
<name>A0A3R9B2S1_ENTCL</name>
<keyword evidence="2" id="KW-0812">Transmembrane</keyword>
<accession>A0A3R9B2S1</accession>
<dbReference type="Proteomes" id="UP000275321">
    <property type="component" value="Unassembled WGS sequence"/>
</dbReference>
<keyword evidence="2" id="KW-0472">Membrane</keyword>
<dbReference type="AlphaFoldDB" id="A0A3R9B2S1"/>
<sequence>MTQIDGNRLRRERGTNERSKDQRFVKHKKTSTKITFHFYETAVYFLIIAILVSKIVIICFIFFGTNRRDTRQQTRGI</sequence>
<organism evidence="3 4">
    <name type="scientific">Enterobacter cloacae</name>
    <dbReference type="NCBI Taxonomy" id="550"/>
    <lineage>
        <taxon>Bacteria</taxon>
        <taxon>Pseudomonadati</taxon>
        <taxon>Pseudomonadota</taxon>
        <taxon>Gammaproteobacteria</taxon>
        <taxon>Enterobacterales</taxon>
        <taxon>Enterobacteriaceae</taxon>
        <taxon>Enterobacter</taxon>
        <taxon>Enterobacter cloacae complex</taxon>
    </lineage>
</organism>
<keyword evidence="2" id="KW-1133">Transmembrane helix</keyword>
<dbReference type="EMBL" id="RHWT01000019">
    <property type="protein sequence ID" value="RSB29810.1"/>
    <property type="molecule type" value="Genomic_DNA"/>
</dbReference>
<feature type="compositionally biased region" description="Basic and acidic residues" evidence="1">
    <location>
        <begin position="7"/>
        <end position="24"/>
    </location>
</feature>
<evidence type="ECO:0000313" key="4">
    <source>
        <dbReference type="Proteomes" id="UP000275321"/>
    </source>
</evidence>
<proteinExistence type="predicted"/>
<feature type="region of interest" description="Disordered" evidence="1">
    <location>
        <begin position="1"/>
        <end position="24"/>
    </location>
</feature>
<evidence type="ECO:0000313" key="3">
    <source>
        <dbReference type="EMBL" id="RSB29810.1"/>
    </source>
</evidence>
<reference evidence="3 4" key="1">
    <citation type="submission" date="2018-10" db="EMBL/GenBank/DDBJ databases">
        <title>Transmission dynamics of multidrug resistant bacteria on intensive care unit surfaces.</title>
        <authorList>
            <person name="D'Souza A.W."/>
            <person name="Potter R.F."/>
            <person name="Wallace M."/>
            <person name="Shupe A."/>
            <person name="Patel S."/>
            <person name="Sun S."/>
            <person name="Gul D."/>
            <person name="Kwon J.H."/>
            <person name="Andleeb S."/>
            <person name="Burnham C.-A.D."/>
            <person name="Dantas G."/>
        </authorList>
    </citation>
    <scope>NUCLEOTIDE SEQUENCE [LARGE SCALE GENOMIC DNA]</scope>
    <source>
        <strain evidence="3 4">EC_073</strain>
    </source>
</reference>
<comment type="caution">
    <text evidence="3">The sequence shown here is derived from an EMBL/GenBank/DDBJ whole genome shotgun (WGS) entry which is preliminary data.</text>
</comment>